<dbReference type="GO" id="GO:0008270">
    <property type="term" value="F:zinc ion binding"/>
    <property type="evidence" value="ECO:0007669"/>
    <property type="project" value="UniProtKB-KW"/>
</dbReference>
<proteinExistence type="predicted"/>
<keyword evidence="1" id="KW-0479">Metal-binding</keyword>
<evidence type="ECO:0000313" key="7">
    <source>
        <dbReference type="EMBL" id="QHT26943.1"/>
    </source>
</evidence>
<dbReference type="GO" id="GO:0005634">
    <property type="term" value="C:nucleus"/>
    <property type="evidence" value="ECO:0007669"/>
    <property type="project" value="TreeGrafter"/>
</dbReference>
<dbReference type="SMART" id="SM00356">
    <property type="entry name" value="ZnF_C3H1"/>
    <property type="match status" value="6"/>
</dbReference>
<evidence type="ECO:0000259" key="6">
    <source>
        <dbReference type="PROSITE" id="PS50103"/>
    </source>
</evidence>
<dbReference type="InterPro" id="IPR000571">
    <property type="entry name" value="Znf_CCCH"/>
</dbReference>
<evidence type="ECO:0000256" key="2">
    <source>
        <dbReference type="ARBA" id="ARBA00022737"/>
    </source>
</evidence>
<name>A0A6C0EEW0_9ZZZZ</name>
<feature type="domain" description="C3H1-type" evidence="6">
    <location>
        <begin position="86"/>
        <end position="113"/>
    </location>
</feature>
<evidence type="ECO:0000256" key="5">
    <source>
        <dbReference type="SAM" id="MobiDB-lite"/>
    </source>
</evidence>
<evidence type="ECO:0000256" key="3">
    <source>
        <dbReference type="ARBA" id="ARBA00022771"/>
    </source>
</evidence>
<feature type="domain" description="C3H1-type" evidence="6">
    <location>
        <begin position="202"/>
        <end position="229"/>
    </location>
</feature>
<dbReference type="Pfam" id="PF00642">
    <property type="entry name" value="zf-CCCH"/>
    <property type="match status" value="1"/>
</dbReference>
<dbReference type="GO" id="GO:0003723">
    <property type="term" value="F:RNA binding"/>
    <property type="evidence" value="ECO:0007669"/>
    <property type="project" value="InterPro"/>
</dbReference>
<dbReference type="InterPro" id="IPR041367">
    <property type="entry name" value="Znf-CCCH_4"/>
</dbReference>
<dbReference type="PROSITE" id="PS50103">
    <property type="entry name" value="ZF_C3H1"/>
    <property type="match status" value="5"/>
</dbReference>
<feature type="domain" description="C3H1-type" evidence="6">
    <location>
        <begin position="264"/>
        <end position="287"/>
    </location>
</feature>
<dbReference type="PANTHER" id="PTHR13119">
    <property type="entry name" value="ZINC FINGER CCCH DOMAIN-CONTAINING PROTEI"/>
    <property type="match status" value="1"/>
</dbReference>
<keyword evidence="2" id="KW-0677">Repeat</keyword>
<keyword evidence="4" id="KW-0862">Zinc</keyword>
<keyword evidence="3" id="KW-0863">Zinc-finger</keyword>
<evidence type="ECO:0000256" key="4">
    <source>
        <dbReference type="ARBA" id="ARBA00022833"/>
    </source>
</evidence>
<dbReference type="Pfam" id="PF18044">
    <property type="entry name" value="zf-CCCH_4"/>
    <property type="match status" value="1"/>
</dbReference>
<dbReference type="GO" id="GO:0045892">
    <property type="term" value="P:negative regulation of DNA-templated transcription"/>
    <property type="evidence" value="ECO:0007669"/>
    <property type="project" value="InterPro"/>
</dbReference>
<dbReference type="AlphaFoldDB" id="A0A6C0EEW0"/>
<dbReference type="PANTHER" id="PTHR13119:SF12">
    <property type="entry name" value="PROTEIN SUPPRESSOR OF SABLE"/>
    <property type="match status" value="1"/>
</dbReference>
<dbReference type="EMBL" id="MN739805">
    <property type="protein sequence ID" value="QHT26943.1"/>
    <property type="molecule type" value="Genomic_DNA"/>
</dbReference>
<feature type="domain" description="C3H1-type" evidence="6">
    <location>
        <begin position="49"/>
        <end position="76"/>
    </location>
</feature>
<dbReference type="Gene3D" id="4.10.1000.10">
    <property type="entry name" value="Zinc finger, CCCH-type"/>
    <property type="match status" value="1"/>
</dbReference>
<sequence>MPRSRQFAKLPPKDALIAGNKLANSLWNNKFCSSFGSKKDSCCEQESCPTAKPLCKFHMENRCEFGDDCWYSHDLPESQASVPSSKFKTKVCKHFLNGWCKLEDECHFIHPDEDDASESDAVAADAVDADASDPDEVDDDSICEIFQEQGRCTLRHCMKIHPDQIIWNNPVPDEASNASKMSEDNDADGDDVYEVDRNVMPTTPSKICKHWANGNCLRGSSCSFLHPKDLSTTTMKWVPKNQQPAVAESTSDTPIEPPRKLSYPCWHFSSKGVCKMGDECKFVHDSSNCVSNTKPKYPYPCKHFSTKGWCILEDECQFSHECVSYENQYGVSASEVVMPHHHEISHYEVQQHAVPHYEVQQYTAPVNVQYFTVMVPHMVQIITYA</sequence>
<feature type="domain" description="C3H1-type" evidence="6">
    <location>
        <begin position="295"/>
        <end position="323"/>
    </location>
</feature>
<protein>
    <recommendedName>
        <fullName evidence="6">C3H1-type domain-containing protein</fullName>
    </recommendedName>
</protein>
<dbReference type="InterPro" id="IPR036855">
    <property type="entry name" value="Znf_CCCH_sf"/>
</dbReference>
<dbReference type="SUPFAM" id="SSF90229">
    <property type="entry name" value="CCCH zinc finger"/>
    <property type="match status" value="4"/>
</dbReference>
<accession>A0A6C0EEW0</accession>
<evidence type="ECO:0000256" key="1">
    <source>
        <dbReference type="ARBA" id="ARBA00022723"/>
    </source>
</evidence>
<feature type="region of interest" description="Disordered" evidence="5">
    <location>
        <begin position="168"/>
        <end position="189"/>
    </location>
</feature>
<organism evidence="7">
    <name type="scientific">viral metagenome</name>
    <dbReference type="NCBI Taxonomy" id="1070528"/>
    <lineage>
        <taxon>unclassified sequences</taxon>
        <taxon>metagenomes</taxon>
        <taxon>organismal metagenomes</taxon>
    </lineage>
</organism>
<dbReference type="InterPro" id="IPR045124">
    <property type="entry name" value="Su(sable)-like"/>
</dbReference>
<dbReference type="Gene3D" id="3.30.1370.210">
    <property type="match status" value="2"/>
</dbReference>
<feature type="compositionally biased region" description="Acidic residues" evidence="5">
    <location>
        <begin position="127"/>
        <end position="136"/>
    </location>
</feature>
<reference evidence="7" key="1">
    <citation type="journal article" date="2020" name="Nature">
        <title>Giant virus diversity and host interactions through global metagenomics.</title>
        <authorList>
            <person name="Schulz F."/>
            <person name="Roux S."/>
            <person name="Paez-Espino D."/>
            <person name="Jungbluth S."/>
            <person name="Walsh D.A."/>
            <person name="Denef V.J."/>
            <person name="McMahon K.D."/>
            <person name="Konstantinidis K.T."/>
            <person name="Eloe-Fadrosh E.A."/>
            <person name="Kyrpides N.C."/>
            <person name="Woyke T."/>
        </authorList>
    </citation>
    <scope>NUCLEOTIDE SEQUENCE</scope>
    <source>
        <strain evidence="7">GVMAG-M-3300023179-2</strain>
    </source>
</reference>
<feature type="region of interest" description="Disordered" evidence="5">
    <location>
        <begin position="117"/>
        <end position="136"/>
    </location>
</feature>
<dbReference type="Pfam" id="PF14608">
    <property type="entry name" value="zf-CCCH_2"/>
    <property type="match status" value="3"/>
</dbReference>